<proteinExistence type="predicted"/>
<name>A0ACB0L6X6_TRIPR</name>
<keyword evidence="2" id="KW-1185">Reference proteome</keyword>
<organism evidence="1 2">
    <name type="scientific">Trifolium pratense</name>
    <name type="common">Red clover</name>
    <dbReference type="NCBI Taxonomy" id="57577"/>
    <lineage>
        <taxon>Eukaryota</taxon>
        <taxon>Viridiplantae</taxon>
        <taxon>Streptophyta</taxon>
        <taxon>Embryophyta</taxon>
        <taxon>Tracheophyta</taxon>
        <taxon>Spermatophyta</taxon>
        <taxon>Magnoliopsida</taxon>
        <taxon>eudicotyledons</taxon>
        <taxon>Gunneridae</taxon>
        <taxon>Pentapetalae</taxon>
        <taxon>rosids</taxon>
        <taxon>fabids</taxon>
        <taxon>Fabales</taxon>
        <taxon>Fabaceae</taxon>
        <taxon>Papilionoideae</taxon>
        <taxon>50 kb inversion clade</taxon>
        <taxon>NPAAA clade</taxon>
        <taxon>Hologalegina</taxon>
        <taxon>IRL clade</taxon>
        <taxon>Trifolieae</taxon>
        <taxon>Trifolium</taxon>
    </lineage>
</organism>
<sequence length="319" mass="37092">MENLSFEPVTIFCLCCENPIKKKANFFCRKGEEFDADQCFCSHCYTRFKGDCIEFNGTYVSKKSLEKKKNDELYFEPWVECNKCKRWQHQICALYNKKRDLDCKAEYICPFCRLKEIENGMHVPLPKNTVFGAKALPKTMLSDHLEKRLFERLMQERADWNYDKGKKNIVPLFTMRFQKLKRFQQMLSYGSGEFFSLLMYLSMLTKASKENIVVGLTNIYDHFFVSTGNRHSKITTARLPYFDGDYWSGTAMTQAEDIEEKCGGEYESTLNKVMKTRSLKAMGHIHPSKGNAKDILVMHRVCQPSLLPSSTCNESNVVK</sequence>
<reference evidence="1" key="1">
    <citation type="submission" date="2023-10" db="EMBL/GenBank/DDBJ databases">
        <authorList>
            <person name="Rodriguez Cubillos JULIANA M."/>
            <person name="De Vega J."/>
        </authorList>
    </citation>
    <scope>NUCLEOTIDE SEQUENCE</scope>
</reference>
<evidence type="ECO:0000313" key="2">
    <source>
        <dbReference type="Proteomes" id="UP001177021"/>
    </source>
</evidence>
<accession>A0ACB0L6X6</accession>
<evidence type="ECO:0000313" key="1">
    <source>
        <dbReference type="EMBL" id="CAJ2665164.1"/>
    </source>
</evidence>
<dbReference type="EMBL" id="CASHSV030000409">
    <property type="protein sequence ID" value="CAJ2665164.1"/>
    <property type="molecule type" value="Genomic_DNA"/>
</dbReference>
<dbReference type="Proteomes" id="UP001177021">
    <property type="component" value="Unassembled WGS sequence"/>
</dbReference>
<protein>
    <submittedName>
        <fullName evidence="1">Uncharacterized protein</fullName>
    </submittedName>
</protein>
<comment type="caution">
    <text evidence="1">The sequence shown here is derived from an EMBL/GenBank/DDBJ whole genome shotgun (WGS) entry which is preliminary data.</text>
</comment>
<gene>
    <name evidence="1" type="ORF">MILVUS5_LOCUS30201</name>
</gene>